<dbReference type="OrthoDB" id="38459at2157"/>
<keyword evidence="2" id="KW-1185">Reference proteome</keyword>
<protein>
    <submittedName>
        <fullName evidence="1">Uncharacterized protein</fullName>
    </submittedName>
</protein>
<evidence type="ECO:0000313" key="2">
    <source>
        <dbReference type="Proteomes" id="UP000423396"/>
    </source>
</evidence>
<reference evidence="1 2" key="1">
    <citation type="submission" date="2019-10" db="EMBL/GenBank/DDBJ databases">
        <title>Genome Sequences from Six Type Strain Members of the Archaeal Family Sulfolobaceae: Acidianus ambivalens, Acidianus infernus, Metallosphaera prunae, Stygiolobus azoricus, Sulfolobus metallicus, and Sulfurisphaera ohwakuensis.</title>
        <authorList>
            <person name="Counts J.A."/>
            <person name="Kelly R.M."/>
        </authorList>
    </citation>
    <scope>NUCLEOTIDE SEQUENCE [LARGE SCALE GENOMIC DNA]</scope>
    <source>
        <strain evidence="1 2">FC6</strain>
    </source>
</reference>
<dbReference type="GeneID" id="42798940"/>
<dbReference type="Proteomes" id="UP000423396">
    <property type="component" value="Chromosome"/>
</dbReference>
<organism evidence="1 2">
    <name type="scientific">Stygiolobus azoricus</name>
    <dbReference type="NCBI Taxonomy" id="41675"/>
    <lineage>
        <taxon>Archaea</taxon>
        <taxon>Thermoproteota</taxon>
        <taxon>Thermoprotei</taxon>
        <taxon>Sulfolobales</taxon>
        <taxon>Sulfolobaceae</taxon>
        <taxon>Stygiolobus</taxon>
    </lineage>
</organism>
<proteinExistence type="predicted"/>
<gene>
    <name evidence="1" type="ORF">D1868_07675</name>
</gene>
<dbReference type="RefSeq" id="WP_156007073.1">
    <property type="nucleotide sequence ID" value="NZ_CP045483.1"/>
</dbReference>
<accession>A0A650CPV1</accession>
<dbReference type="AlphaFoldDB" id="A0A650CPV1"/>
<dbReference type="EMBL" id="CP045483">
    <property type="protein sequence ID" value="QGR19869.1"/>
    <property type="molecule type" value="Genomic_DNA"/>
</dbReference>
<sequence length="280" mass="31668">MSVYSQDITIQTTKERILSLLTDPFLLTGVFGHINILQIYDQKEGKYVKPSSLSSFSNKFLVLYIFGTPDTKLNFLEGEMEGPVYTSEGIVYRGWEKDQKFTWEMKFQTKAVKPMETLVRIIVNADYKVSGLDKLLGRTPFALAQHIVQDHIIPYVKYFLKTPSGIGIDDITPTKILEEQGTFSQILPKITKAREDVEYGIAIIKGEDVNGRILIKDGKITKINVNYKGQIIQGQDAILELVSLLTPVRVTLYAVYIDEVLMTKLEKYALATVSQETSPE</sequence>
<name>A0A650CPV1_9CREN</name>
<evidence type="ECO:0000313" key="1">
    <source>
        <dbReference type="EMBL" id="QGR19869.1"/>
    </source>
</evidence>
<dbReference type="KEGG" id="sazo:D1868_07675"/>